<dbReference type="Proteomes" id="UP001265550">
    <property type="component" value="Unassembled WGS sequence"/>
</dbReference>
<dbReference type="InterPro" id="IPR020013">
    <property type="entry name" value="Flagellar_FlgE/F/G"/>
</dbReference>
<dbReference type="EMBL" id="JAVDWE010000005">
    <property type="protein sequence ID" value="MDR7094360.1"/>
    <property type="molecule type" value="Genomic_DNA"/>
</dbReference>
<keyword evidence="4 5" id="KW-0975">Bacterial flagellum</keyword>
<dbReference type="SUPFAM" id="SSF117143">
    <property type="entry name" value="Flagellar hook protein flgE"/>
    <property type="match status" value="1"/>
</dbReference>
<evidence type="ECO:0000259" key="9">
    <source>
        <dbReference type="Pfam" id="PF22692"/>
    </source>
</evidence>
<dbReference type="Pfam" id="PF22692">
    <property type="entry name" value="LlgE_F_G_D1"/>
    <property type="match status" value="1"/>
</dbReference>
<evidence type="ECO:0000259" key="7">
    <source>
        <dbReference type="Pfam" id="PF06429"/>
    </source>
</evidence>
<feature type="domain" description="Flagellar hook protein FlgE/F/G-like D1" evidence="9">
    <location>
        <begin position="82"/>
        <end position="124"/>
    </location>
</feature>
<dbReference type="Pfam" id="PF07559">
    <property type="entry name" value="FlgE_D2"/>
    <property type="match status" value="1"/>
</dbReference>
<keyword evidence="10" id="KW-0282">Flagellum</keyword>
<comment type="subcellular location">
    <subcellularLocation>
        <location evidence="1 5">Bacterial flagellum basal body</location>
    </subcellularLocation>
</comment>
<dbReference type="InterPro" id="IPR011491">
    <property type="entry name" value="FlgE_D2"/>
</dbReference>
<evidence type="ECO:0000256" key="5">
    <source>
        <dbReference type="RuleBase" id="RU362116"/>
    </source>
</evidence>
<dbReference type="PANTHER" id="PTHR30435">
    <property type="entry name" value="FLAGELLAR PROTEIN"/>
    <property type="match status" value="1"/>
</dbReference>
<keyword evidence="11" id="KW-1185">Reference proteome</keyword>
<dbReference type="NCBIfam" id="TIGR03506">
    <property type="entry name" value="FlgEFG_subfam"/>
    <property type="match status" value="1"/>
</dbReference>
<keyword evidence="10" id="KW-0969">Cilium</keyword>
<evidence type="ECO:0000256" key="3">
    <source>
        <dbReference type="ARBA" id="ARBA00019015"/>
    </source>
</evidence>
<evidence type="ECO:0000313" key="11">
    <source>
        <dbReference type="Proteomes" id="UP001265550"/>
    </source>
</evidence>
<dbReference type="InterPro" id="IPR037925">
    <property type="entry name" value="FlgE/F/G-like"/>
</dbReference>
<dbReference type="Pfam" id="PF00460">
    <property type="entry name" value="Flg_bb_rod"/>
    <property type="match status" value="1"/>
</dbReference>
<dbReference type="InterPro" id="IPR001444">
    <property type="entry name" value="Flag_bb_rod_N"/>
</dbReference>
<dbReference type="InterPro" id="IPR010930">
    <property type="entry name" value="Flg_bb/hook_C_dom"/>
</dbReference>
<proteinExistence type="inferred from homology"/>
<organism evidence="10 11">
    <name type="scientific">Hydrogenophaga laconesensis</name>
    <dbReference type="NCBI Taxonomy" id="1805971"/>
    <lineage>
        <taxon>Bacteria</taxon>
        <taxon>Pseudomonadati</taxon>
        <taxon>Pseudomonadota</taxon>
        <taxon>Betaproteobacteria</taxon>
        <taxon>Burkholderiales</taxon>
        <taxon>Comamonadaceae</taxon>
        <taxon>Hydrogenophaga</taxon>
    </lineage>
</organism>
<dbReference type="Gene3D" id="2.60.98.20">
    <property type="entry name" value="Flagellar hook protein FlgE"/>
    <property type="match status" value="1"/>
</dbReference>
<reference evidence="10 11" key="1">
    <citation type="submission" date="2023-07" db="EMBL/GenBank/DDBJ databases">
        <title>Sorghum-associated microbial communities from plants grown in Nebraska, USA.</title>
        <authorList>
            <person name="Schachtman D."/>
        </authorList>
    </citation>
    <scope>NUCLEOTIDE SEQUENCE [LARGE SCALE GENOMIC DNA]</scope>
    <source>
        <strain evidence="10 11">BE240</strain>
    </source>
</reference>
<protein>
    <recommendedName>
        <fullName evidence="3 5">Flagellar hook protein FlgE</fullName>
    </recommendedName>
</protein>
<dbReference type="RefSeq" id="WP_204733369.1">
    <property type="nucleotide sequence ID" value="NZ_JAVDWE010000005.1"/>
</dbReference>
<evidence type="ECO:0000259" key="8">
    <source>
        <dbReference type="Pfam" id="PF07559"/>
    </source>
</evidence>
<dbReference type="PANTHER" id="PTHR30435:SF1">
    <property type="entry name" value="FLAGELLAR HOOK PROTEIN FLGE"/>
    <property type="match status" value="1"/>
</dbReference>
<gene>
    <name evidence="10" type="ORF">J2X09_002101</name>
</gene>
<accession>A0ABU1VA84</accession>
<evidence type="ECO:0000259" key="6">
    <source>
        <dbReference type="Pfam" id="PF00460"/>
    </source>
</evidence>
<evidence type="ECO:0000313" key="10">
    <source>
        <dbReference type="EMBL" id="MDR7094360.1"/>
    </source>
</evidence>
<feature type="domain" description="Flagellar basal body rod protein N-terminal" evidence="6">
    <location>
        <begin position="6"/>
        <end position="31"/>
    </location>
</feature>
<dbReference type="InterPro" id="IPR053967">
    <property type="entry name" value="LlgE_F_G-like_D1"/>
</dbReference>
<dbReference type="Pfam" id="PF06429">
    <property type="entry name" value="Flg_bbr_C"/>
    <property type="match status" value="1"/>
</dbReference>
<keyword evidence="10" id="KW-0966">Cell projection</keyword>
<evidence type="ECO:0000256" key="4">
    <source>
        <dbReference type="ARBA" id="ARBA00023143"/>
    </source>
</evidence>
<sequence length="406" mass="42367">MAFQQGLSGLNSASRNLDVIGHNIANANTVGMKSSRAEFAELYASSINSGGGNKGIGVTVATVSQLFTQGNITVTGNDLDLAINGNGFFEVQQPNGTLAYTRSGMFKLDREGNIINQQGGRLMGYPTDPEGNRLSFDPQPLSLPTGAPIPARQTSAITAEFNLDARAPVAATQTPPTPITTYGTSLVAYDPQGMEVPVGLAFTKTGNNTWEVYSSVNGGTPAPFTPPVVLNFNADGTLNPASITPPPTITLASPNDPTVTFPVTLDLTGASQFGTDFAVHDLDQDGYFPGEFVGLSIDESGVVTGRYSNGETRAAGQVALVNFRNSQGLSPSSGGVWSATYASGEPVRGEPGAGNFGGIRSGALEDSNVDLTAELVNMMTAQRAYQANAQTIKTQDQVLSTLLNMR</sequence>
<comment type="similarity">
    <text evidence="2 5">Belongs to the flagella basal body rod proteins family.</text>
</comment>
<evidence type="ECO:0000256" key="2">
    <source>
        <dbReference type="ARBA" id="ARBA00009677"/>
    </source>
</evidence>
<dbReference type="NCBIfam" id="NF004238">
    <property type="entry name" value="PRK05682.1-1"/>
    <property type="match status" value="1"/>
</dbReference>
<feature type="domain" description="Flagellar basal-body/hook protein C-terminal" evidence="7">
    <location>
        <begin position="360"/>
        <end position="405"/>
    </location>
</feature>
<name>A0ABU1VA84_9BURK</name>
<comment type="caution">
    <text evidence="10">The sequence shown here is derived from an EMBL/GenBank/DDBJ whole genome shotgun (WGS) entry which is preliminary data.</text>
</comment>
<dbReference type="InterPro" id="IPR037058">
    <property type="entry name" value="Falgellar_hook_FlgE_sf"/>
</dbReference>
<comment type="function">
    <text evidence="5">A flexible structure which links the flagellar filament to the drive apparatus in the basal body.</text>
</comment>
<evidence type="ECO:0000256" key="1">
    <source>
        <dbReference type="ARBA" id="ARBA00004117"/>
    </source>
</evidence>
<feature type="domain" description="Flagellar hook protein FlgE D2" evidence="8">
    <location>
        <begin position="162"/>
        <end position="287"/>
    </location>
</feature>